<organism evidence="1 2">
    <name type="scientific">Fragilariopsis cylindrus CCMP1102</name>
    <dbReference type="NCBI Taxonomy" id="635003"/>
    <lineage>
        <taxon>Eukaryota</taxon>
        <taxon>Sar</taxon>
        <taxon>Stramenopiles</taxon>
        <taxon>Ochrophyta</taxon>
        <taxon>Bacillariophyta</taxon>
        <taxon>Bacillariophyceae</taxon>
        <taxon>Bacillariophycidae</taxon>
        <taxon>Bacillariales</taxon>
        <taxon>Bacillariaceae</taxon>
        <taxon>Fragilariopsis</taxon>
    </lineage>
</organism>
<evidence type="ECO:0000313" key="1">
    <source>
        <dbReference type="EMBL" id="OEU23293.1"/>
    </source>
</evidence>
<keyword evidence="2" id="KW-1185">Reference proteome</keyword>
<sequence>MIFAFALATATSVLLLMSVATAFIPIILVDIYIETQPLADLKSNDDARTGDPILVRHMVTTTRHNQTVVVIPIYAGYGAAETRRRRPSDLRSGCVRVSVPPAPRGVARIFVSIYVMFEYCGYWEGNGMPPHIHRDRLLVETWVDGDEKTSKFSDAVLYAQSPAINCFPMGRWHPSDLKDQMMSSITCEDEDDELMYNSSAVDNILLELTNAQDSRHNRAENEVNRPLMCANASPLYQVTVVEDVLKNHGHTDLKSGLSTARGN</sequence>
<dbReference type="AlphaFoldDB" id="A0A1E7FZR1"/>
<name>A0A1E7FZR1_9STRA</name>
<protein>
    <submittedName>
        <fullName evidence="1">Uncharacterized protein</fullName>
    </submittedName>
</protein>
<gene>
    <name evidence="1" type="ORF">FRACYDRAFT_233466</name>
</gene>
<accession>A0A1E7FZR1</accession>
<reference evidence="1 2" key="1">
    <citation type="submission" date="2016-09" db="EMBL/GenBank/DDBJ databases">
        <title>Extensive genetic diversity and differential bi-allelic expression allows diatom success in the polar Southern Ocean.</title>
        <authorList>
            <consortium name="DOE Joint Genome Institute"/>
            <person name="Mock T."/>
            <person name="Otillar R.P."/>
            <person name="Strauss J."/>
            <person name="Dupont C."/>
            <person name="Frickenhaus S."/>
            <person name="Maumus F."/>
            <person name="Mcmullan M."/>
            <person name="Sanges R."/>
            <person name="Schmutz J."/>
            <person name="Toseland A."/>
            <person name="Valas R."/>
            <person name="Veluchamy A."/>
            <person name="Ward B.J."/>
            <person name="Allen A."/>
            <person name="Barry K."/>
            <person name="Falciatore A."/>
            <person name="Ferrante M."/>
            <person name="Fortunato A.E."/>
            <person name="Gloeckner G."/>
            <person name="Gruber A."/>
            <person name="Hipkin R."/>
            <person name="Janech M."/>
            <person name="Kroth P."/>
            <person name="Leese F."/>
            <person name="Lindquist E."/>
            <person name="Lyon B.R."/>
            <person name="Martin J."/>
            <person name="Mayer C."/>
            <person name="Parker M."/>
            <person name="Quesneville H."/>
            <person name="Raymond J."/>
            <person name="Uhlig C."/>
            <person name="Valentin K.U."/>
            <person name="Worden A.Z."/>
            <person name="Armbrust E.V."/>
            <person name="Bowler C."/>
            <person name="Green B."/>
            <person name="Moulton V."/>
            <person name="Van Oosterhout C."/>
            <person name="Grigoriev I."/>
        </authorList>
    </citation>
    <scope>NUCLEOTIDE SEQUENCE [LARGE SCALE GENOMIC DNA]</scope>
    <source>
        <strain evidence="1 2">CCMP1102</strain>
    </source>
</reference>
<dbReference type="Proteomes" id="UP000095751">
    <property type="component" value="Unassembled WGS sequence"/>
</dbReference>
<proteinExistence type="predicted"/>
<dbReference type="EMBL" id="KV784353">
    <property type="protein sequence ID" value="OEU23293.1"/>
    <property type="molecule type" value="Genomic_DNA"/>
</dbReference>
<evidence type="ECO:0000313" key="2">
    <source>
        <dbReference type="Proteomes" id="UP000095751"/>
    </source>
</evidence>
<dbReference type="KEGG" id="fcy:FRACYDRAFT_233466"/>
<dbReference type="InParanoid" id="A0A1E7FZR1"/>